<organism evidence="3 4">
    <name type="scientific">Ornithinimicrobium faecis</name>
    <dbReference type="NCBI Taxonomy" id="2934158"/>
    <lineage>
        <taxon>Bacteria</taxon>
        <taxon>Bacillati</taxon>
        <taxon>Actinomycetota</taxon>
        <taxon>Actinomycetes</taxon>
        <taxon>Micrococcales</taxon>
        <taxon>Ornithinimicrobiaceae</taxon>
        <taxon>Ornithinimicrobium</taxon>
    </lineage>
</organism>
<dbReference type="Pfam" id="PF11241">
    <property type="entry name" value="DUF3043"/>
    <property type="match status" value="1"/>
</dbReference>
<feature type="transmembrane region" description="Helical" evidence="2">
    <location>
        <begin position="109"/>
        <end position="129"/>
    </location>
</feature>
<gene>
    <name evidence="3" type="ORF">NF556_08345</name>
</gene>
<evidence type="ECO:0000256" key="2">
    <source>
        <dbReference type="SAM" id="Phobius"/>
    </source>
</evidence>
<name>A0ABY4YXZ5_9MICO</name>
<evidence type="ECO:0000256" key="1">
    <source>
        <dbReference type="SAM" id="MobiDB-lite"/>
    </source>
</evidence>
<evidence type="ECO:0000313" key="3">
    <source>
        <dbReference type="EMBL" id="USQ81643.1"/>
    </source>
</evidence>
<keyword evidence="2" id="KW-1133">Transmembrane helix</keyword>
<accession>A0ABY4YXZ5</accession>
<keyword evidence="4" id="KW-1185">Reference proteome</keyword>
<evidence type="ECO:0000313" key="4">
    <source>
        <dbReference type="Proteomes" id="UP001056455"/>
    </source>
</evidence>
<dbReference type="EMBL" id="CP099489">
    <property type="protein sequence ID" value="USQ81643.1"/>
    <property type="molecule type" value="Genomic_DNA"/>
</dbReference>
<keyword evidence="2" id="KW-0812">Transmembrane</keyword>
<sequence>MADDSRPTAYSGVVLSRKKPTAEPEAAPVVEERPGAKNRPTPKRKAQEAANRRPLVGNAKAVKSDQKARQRVEREEARQGMLRGEEKYLPPRDRGPVKRLLRDMVDTRWNIGEFLLPLMLIVLAAMLLGGQNPQAQLLILPVVYGVMVIGILDAWLLGRRAKKRVTEEFGEAHTRGNAWYVALRSLQMRMSRVPRPQIKRGEPVVVHRR</sequence>
<dbReference type="InterPro" id="IPR021403">
    <property type="entry name" value="DUF3043"/>
</dbReference>
<dbReference type="RefSeq" id="WP_252595179.1">
    <property type="nucleotide sequence ID" value="NZ_CP099489.1"/>
</dbReference>
<feature type="compositionally biased region" description="Basic and acidic residues" evidence="1">
    <location>
        <begin position="62"/>
        <end position="79"/>
    </location>
</feature>
<reference evidence="3" key="1">
    <citation type="submission" date="2022-06" db="EMBL/GenBank/DDBJ databases">
        <title>Ornithinimicrobium HY1793.</title>
        <authorList>
            <person name="Huang Y."/>
        </authorList>
    </citation>
    <scope>NUCLEOTIDE SEQUENCE</scope>
    <source>
        <strain evidence="3">HY1793</strain>
    </source>
</reference>
<keyword evidence="2" id="KW-0472">Membrane</keyword>
<dbReference type="Proteomes" id="UP001056455">
    <property type="component" value="Chromosome"/>
</dbReference>
<protein>
    <submittedName>
        <fullName evidence="3">DUF3043 domain-containing protein</fullName>
    </submittedName>
</protein>
<feature type="transmembrane region" description="Helical" evidence="2">
    <location>
        <begin position="135"/>
        <end position="157"/>
    </location>
</feature>
<proteinExistence type="predicted"/>
<feature type="region of interest" description="Disordered" evidence="1">
    <location>
        <begin position="1"/>
        <end position="79"/>
    </location>
</feature>